<sequence length="90" mass="10059">MVVVLDDTMRLDSQWSLLGSKRKSPGWQNSTRRLLDFLDSKRKHWDSNFQALGREGCHATHPEFSGQQGGCLGQILGSSLDLFGQHVAAF</sequence>
<accession>A0A2I0VY57</accession>
<evidence type="ECO:0000313" key="2">
    <source>
        <dbReference type="Proteomes" id="UP000233837"/>
    </source>
</evidence>
<dbReference type="EMBL" id="KZ503104">
    <property type="protein sequence ID" value="PKU68354.1"/>
    <property type="molecule type" value="Genomic_DNA"/>
</dbReference>
<reference evidence="1 2" key="1">
    <citation type="journal article" date="2016" name="Sci. Rep.">
        <title>The Dendrobium catenatum Lindl. genome sequence provides insights into polysaccharide synthase, floral development and adaptive evolution.</title>
        <authorList>
            <person name="Zhang G.Q."/>
            <person name="Xu Q."/>
            <person name="Bian C."/>
            <person name="Tsai W.C."/>
            <person name="Yeh C.M."/>
            <person name="Liu K.W."/>
            <person name="Yoshida K."/>
            <person name="Zhang L.S."/>
            <person name="Chang S.B."/>
            <person name="Chen F."/>
            <person name="Shi Y."/>
            <person name="Su Y.Y."/>
            <person name="Zhang Y.Q."/>
            <person name="Chen L.J."/>
            <person name="Yin Y."/>
            <person name="Lin M."/>
            <person name="Huang H."/>
            <person name="Deng H."/>
            <person name="Wang Z.W."/>
            <person name="Zhu S.L."/>
            <person name="Zhao X."/>
            <person name="Deng C."/>
            <person name="Niu S.C."/>
            <person name="Huang J."/>
            <person name="Wang M."/>
            <person name="Liu G.H."/>
            <person name="Yang H.J."/>
            <person name="Xiao X.J."/>
            <person name="Hsiao Y.Y."/>
            <person name="Wu W.L."/>
            <person name="Chen Y.Y."/>
            <person name="Mitsuda N."/>
            <person name="Ohme-Takagi M."/>
            <person name="Luo Y.B."/>
            <person name="Van de Peer Y."/>
            <person name="Liu Z.J."/>
        </authorList>
    </citation>
    <scope>NUCLEOTIDE SEQUENCE [LARGE SCALE GENOMIC DNA]</scope>
    <source>
        <tissue evidence="1">The whole plant</tissue>
    </source>
</reference>
<organism evidence="1 2">
    <name type="scientific">Dendrobium catenatum</name>
    <dbReference type="NCBI Taxonomy" id="906689"/>
    <lineage>
        <taxon>Eukaryota</taxon>
        <taxon>Viridiplantae</taxon>
        <taxon>Streptophyta</taxon>
        <taxon>Embryophyta</taxon>
        <taxon>Tracheophyta</taxon>
        <taxon>Spermatophyta</taxon>
        <taxon>Magnoliopsida</taxon>
        <taxon>Liliopsida</taxon>
        <taxon>Asparagales</taxon>
        <taxon>Orchidaceae</taxon>
        <taxon>Epidendroideae</taxon>
        <taxon>Malaxideae</taxon>
        <taxon>Dendrobiinae</taxon>
        <taxon>Dendrobium</taxon>
    </lineage>
</organism>
<proteinExistence type="predicted"/>
<name>A0A2I0VY57_9ASPA</name>
<dbReference type="AlphaFoldDB" id="A0A2I0VY57"/>
<dbReference type="Proteomes" id="UP000233837">
    <property type="component" value="Unassembled WGS sequence"/>
</dbReference>
<protein>
    <submittedName>
        <fullName evidence="1">Uncharacterized protein</fullName>
    </submittedName>
</protein>
<gene>
    <name evidence="1" type="ORF">MA16_Dca026464</name>
</gene>
<evidence type="ECO:0000313" key="1">
    <source>
        <dbReference type="EMBL" id="PKU68354.1"/>
    </source>
</evidence>
<keyword evidence="2" id="KW-1185">Reference proteome</keyword>
<reference evidence="1 2" key="2">
    <citation type="journal article" date="2017" name="Nature">
        <title>The Apostasia genome and the evolution of orchids.</title>
        <authorList>
            <person name="Zhang G.Q."/>
            <person name="Liu K.W."/>
            <person name="Li Z."/>
            <person name="Lohaus R."/>
            <person name="Hsiao Y.Y."/>
            <person name="Niu S.C."/>
            <person name="Wang J.Y."/>
            <person name="Lin Y.C."/>
            <person name="Xu Q."/>
            <person name="Chen L.J."/>
            <person name="Yoshida K."/>
            <person name="Fujiwara S."/>
            <person name="Wang Z.W."/>
            <person name="Zhang Y.Q."/>
            <person name="Mitsuda N."/>
            <person name="Wang M."/>
            <person name="Liu G.H."/>
            <person name="Pecoraro L."/>
            <person name="Huang H.X."/>
            <person name="Xiao X.J."/>
            <person name="Lin M."/>
            <person name="Wu X.Y."/>
            <person name="Wu W.L."/>
            <person name="Chen Y.Y."/>
            <person name="Chang S.B."/>
            <person name="Sakamoto S."/>
            <person name="Ohme-Takagi M."/>
            <person name="Yagi M."/>
            <person name="Zeng S.J."/>
            <person name="Shen C.Y."/>
            <person name="Yeh C.M."/>
            <person name="Luo Y.B."/>
            <person name="Tsai W.C."/>
            <person name="Van de Peer Y."/>
            <person name="Liu Z.J."/>
        </authorList>
    </citation>
    <scope>NUCLEOTIDE SEQUENCE [LARGE SCALE GENOMIC DNA]</scope>
    <source>
        <tissue evidence="1">The whole plant</tissue>
    </source>
</reference>